<dbReference type="SUPFAM" id="SSF55874">
    <property type="entry name" value="ATPase domain of HSP90 chaperone/DNA topoisomerase II/histidine kinase"/>
    <property type="match status" value="1"/>
</dbReference>
<dbReference type="AlphaFoldDB" id="A0A937FXY9"/>
<evidence type="ECO:0000256" key="6">
    <source>
        <dbReference type="ARBA" id="ARBA00023012"/>
    </source>
</evidence>
<dbReference type="PANTHER" id="PTHR43711">
    <property type="entry name" value="TWO-COMPONENT HISTIDINE KINASE"/>
    <property type="match status" value="1"/>
</dbReference>
<protein>
    <recommendedName>
        <fullName evidence="2">histidine kinase</fullName>
        <ecNumber evidence="2">2.7.13.3</ecNumber>
    </recommendedName>
</protein>
<proteinExistence type="predicted"/>
<dbReference type="Pfam" id="PF02518">
    <property type="entry name" value="HATPase_c"/>
    <property type="match status" value="1"/>
</dbReference>
<dbReference type="InterPro" id="IPR000014">
    <property type="entry name" value="PAS"/>
</dbReference>
<dbReference type="InterPro" id="IPR001610">
    <property type="entry name" value="PAC"/>
</dbReference>
<evidence type="ECO:0000256" key="3">
    <source>
        <dbReference type="ARBA" id="ARBA00022553"/>
    </source>
</evidence>
<keyword evidence="3" id="KW-0597">Phosphoprotein</keyword>
<dbReference type="InterPro" id="IPR004358">
    <property type="entry name" value="Sig_transdc_His_kin-like_C"/>
</dbReference>
<keyword evidence="6" id="KW-0902">Two-component regulatory system</keyword>
<accession>A0A937FXY9</accession>
<evidence type="ECO:0000259" key="9">
    <source>
        <dbReference type="PROSITE" id="PS50113"/>
    </source>
</evidence>
<dbReference type="PROSITE" id="PS50112">
    <property type="entry name" value="PAS"/>
    <property type="match status" value="1"/>
</dbReference>
<evidence type="ECO:0000256" key="2">
    <source>
        <dbReference type="ARBA" id="ARBA00012438"/>
    </source>
</evidence>
<name>A0A937FXY9_9BACT</name>
<evidence type="ECO:0000259" key="7">
    <source>
        <dbReference type="PROSITE" id="PS50109"/>
    </source>
</evidence>
<gene>
    <name evidence="10" type="ORF">JMN32_12085</name>
</gene>
<dbReference type="Proteomes" id="UP000614216">
    <property type="component" value="Unassembled WGS sequence"/>
</dbReference>
<dbReference type="PROSITE" id="PS50113">
    <property type="entry name" value="PAC"/>
    <property type="match status" value="1"/>
</dbReference>
<keyword evidence="4" id="KW-0808">Transferase</keyword>
<dbReference type="RefSeq" id="WP_202856581.1">
    <property type="nucleotide sequence ID" value="NZ_JAEUGD010000042.1"/>
</dbReference>
<dbReference type="GO" id="GO:0000155">
    <property type="term" value="F:phosphorelay sensor kinase activity"/>
    <property type="evidence" value="ECO:0007669"/>
    <property type="project" value="InterPro"/>
</dbReference>
<evidence type="ECO:0000256" key="1">
    <source>
        <dbReference type="ARBA" id="ARBA00000085"/>
    </source>
</evidence>
<dbReference type="PROSITE" id="PS50109">
    <property type="entry name" value="HIS_KIN"/>
    <property type="match status" value="1"/>
</dbReference>
<dbReference type="EC" id="2.7.13.3" evidence="2"/>
<feature type="domain" description="Histidine kinase" evidence="7">
    <location>
        <begin position="419"/>
        <end position="637"/>
    </location>
</feature>
<dbReference type="EMBL" id="JAEUGD010000042">
    <property type="protein sequence ID" value="MBL6447052.1"/>
    <property type="molecule type" value="Genomic_DNA"/>
</dbReference>
<dbReference type="SMART" id="SM00388">
    <property type="entry name" value="HisKA"/>
    <property type="match status" value="1"/>
</dbReference>
<evidence type="ECO:0000259" key="8">
    <source>
        <dbReference type="PROSITE" id="PS50112"/>
    </source>
</evidence>
<dbReference type="CDD" id="cd00082">
    <property type="entry name" value="HisKA"/>
    <property type="match status" value="1"/>
</dbReference>
<dbReference type="SMART" id="SM00387">
    <property type="entry name" value="HATPase_c"/>
    <property type="match status" value="1"/>
</dbReference>
<dbReference type="InterPro" id="IPR035965">
    <property type="entry name" value="PAS-like_dom_sf"/>
</dbReference>
<dbReference type="InterPro" id="IPR000700">
    <property type="entry name" value="PAS-assoc_C"/>
</dbReference>
<evidence type="ECO:0000313" key="11">
    <source>
        <dbReference type="Proteomes" id="UP000614216"/>
    </source>
</evidence>
<comment type="caution">
    <text evidence="10">The sequence shown here is derived from an EMBL/GenBank/DDBJ whole genome shotgun (WGS) entry which is preliminary data.</text>
</comment>
<evidence type="ECO:0000256" key="5">
    <source>
        <dbReference type="ARBA" id="ARBA00022777"/>
    </source>
</evidence>
<dbReference type="Pfam" id="PF08447">
    <property type="entry name" value="PAS_3"/>
    <property type="match status" value="1"/>
</dbReference>
<keyword evidence="11" id="KW-1185">Reference proteome</keyword>
<keyword evidence="5 10" id="KW-0418">Kinase</keyword>
<dbReference type="InterPro" id="IPR050736">
    <property type="entry name" value="Sensor_HK_Regulatory"/>
</dbReference>
<dbReference type="Gene3D" id="1.10.287.130">
    <property type="match status" value="1"/>
</dbReference>
<dbReference type="CDD" id="cd00130">
    <property type="entry name" value="PAS"/>
    <property type="match status" value="1"/>
</dbReference>
<dbReference type="InterPro" id="IPR036890">
    <property type="entry name" value="HATPase_C_sf"/>
</dbReference>
<organism evidence="10 11">
    <name type="scientific">Fulvivirga marina</name>
    <dbReference type="NCBI Taxonomy" id="2494733"/>
    <lineage>
        <taxon>Bacteria</taxon>
        <taxon>Pseudomonadati</taxon>
        <taxon>Bacteroidota</taxon>
        <taxon>Cytophagia</taxon>
        <taxon>Cytophagales</taxon>
        <taxon>Fulvivirgaceae</taxon>
        <taxon>Fulvivirga</taxon>
    </lineage>
</organism>
<dbReference type="Pfam" id="PF00512">
    <property type="entry name" value="HisKA"/>
    <property type="match status" value="1"/>
</dbReference>
<reference evidence="10" key="1">
    <citation type="submission" date="2021-01" db="EMBL/GenBank/DDBJ databases">
        <title>Fulvivirga kasyanovii gen. nov., sp nov., a novel member of the phylum Bacteroidetes isolated from seawater in a mussel farm.</title>
        <authorList>
            <person name="Zhao L.-H."/>
            <person name="Wang Z.-J."/>
        </authorList>
    </citation>
    <scope>NUCLEOTIDE SEQUENCE</scope>
    <source>
        <strain evidence="10">29W222</strain>
    </source>
</reference>
<feature type="domain" description="PAS" evidence="8">
    <location>
        <begin position="278"/>
        <end position="340"/>
    </location>
</feature>
<dbReference type="SUPFAM" id="SSF47384">
    <property type="entry name" value="Homodimeric domain of signal transducing histidine kinase"/>
    <property type="match status" value="1"/>
</dbReference>
<dbReference type="SMART" id="SM00086">
    <property type="entry name" value="PAC"/>
    <property type="match status" value="1"/>
</dbReference>
<comment type="catalytic activity">
    <reaction evidence="1">
        <text>ATP + protein L-histidine = ADP + protein N-phospho-L-histidine.</text>
        <dbReference type="EC" id="2.7.13.3"/>
    </reaction>
</comment>
<dbReference type="InterPro" id="IPR003661">
    <property type="entry name" value="HisK_dim/P_dom"/>
</dbReference>
<dbReference type="Gene3D" id="3.30.565.10">
    <property type="entry name" value="Histidine kinase-like ATPase, C-terminal domain"/>
    <property type="match status" value="1"/>
</dbReference>
<dbReference type="SUPFAM" id="SSF55785">
    <property type="entry name" value="PYP-like sensor domain (PAS domain)"/>
    <property type="match status" value="1"/>
</dbReference>
<evidence type="ECO:0000256" key="4">
    <source>
        <dbReference type="ARBA" id="ARBA00022679"/>
    </source>
</evidence>
<sequence>MDDINYSKVLLALVSSDVTDGSIEKYLLRIADSLVDNFSAAFVLLFRNHNSSNKQLFYYQNNALNNGDIDVPAEVLQEFINHQSYIHYEKGVIYILIRSEVSSADYYVIKIAFGENQLNAHHKLIAEVILSQAAKILINKRRYKTKIGESYPGLAPNIYPKNHLSFEYDIATDTISWSENISKVKFGINLLEVNSLNDVIPFLTPRGQEVVKRNLDEIMSVKKRQVLNFPIIDGNGNELNLKCFFQVISDLNDKPIKVVGALHDITYKSRVHVKLEESELKFQHLAEGLDEVLFLRTNEKILYVSPSINNLLEVNANEFNGKNNITIDFVHEDDIDYVQKHKDKHQDGRLNLKYRIVTPSGIMKWIWIKSSAFKLRNNETRFIGIITDITEQKLLEEKLLEEKNRAINTLKVKDRFLSMMSHEIRTPISTIISFNEALPEHIKIQINKKLLTDFLESSHYLNNVFNDILFYTELSSNVYPLLKSRFLLSKVIQAIKTEFKSKFLEKGLILDVECNEHQAVTLKSHFNSIYQVLYYLLSNSLKYTSSGGAFVYFAPDIEKSLLKITLEDTGVGILAENIEKVFKPFFTTNNYLEKTEGGTGLGLAIVKELVSKLKGEIEIVSKPKQGTKISLHLPVEIEHIASVRYLSTYKSNHVLFKQKYIDDNIEFAGIRLLKYLKKSKISNSSILIIDWSGANTSEVLAEKEWINTHFKKVIVIINSFSDIYFELPEHWIIEEDTVPKYGLEKLIS</sequence>
<dbReference type="PANTHER" id="PTHR43711:SF1">
    <property type="entry name" value="HISTIDINE KINASE 1"/>
    <property type="match status" value="1"/>
</dbReference>
<feature type="domain" description="PAC" evidence="9">
    <location>
        <begin position="350"/>
        <end position="401"/>
    </location>
</feature>
<dbReference type="InterPro" id="IPR013655">
    <property type="entry name" value="PAS_fold_3"/>
</dbReference>
<dbReference type="InterPro" id="IPR036097">
    <property type="entry name" value="HisK_dim/P_sf"/>
</dbReference>
<evidence type="ECO:0000313" key="10">
    <source>
        <dbReference type="EMBL" id="MBL6447052.1"/>
    </source>
</evidence>
<dbReference type="InterPro" id="IPR003594">
    <property type="entry name" value="HATPase_dom"/>
</dbReference>
<dbReference type="Gene3D" id="3.30.450.20">
    <property type="entry name" value="PAS domain"/>
    <property type="match status" value="2"/>
</dbReference>
<dbReference type="PRINTS" id="PR00344">
    <property type="entry name" value="BCTRLSENSOR"/>
</dbReference>
<dbReference type="NCBIfam" id="TIGR00229">
    <property type="entry name" value="sensory_box"/>
    <property type="match status" value="1"/>
</dbReference>
<dbReference type="InterPro" id="IPR005467">
    <property type="entry name" value="His_kinase_dom"/>
</dbReference>